<accession>A0A1H7FDN2</accession>
<proteinExistence type="predicted"/>
<dbReference type="OrthoDB" id="1329029at2"/>
<organism evidence="1 2">
    <name type="scientific">Aquimarina amphilecti</name>
    <dbReference type="NCBI Taxonomy" id="1038014"/>
    <lineage>
        <taxon>Bacteria</taxon>
        <taxon>Pseudomonadati</taxon>
        <taxon>Bacteroidota</taxon>
        <taxon>Flavobacteriia</taxon>
        <taxon>Flavobacteriales</taxon>
        <taxon>Flavobacteriaceae</taxon>
        <taxon>Aquimarina</taxon>
    </lineage>
</organism>
<dbReference type="STRING" id="1038014.SAMN04487910_0051"/>
<dbReference type="Proteomes" id="UP000198521">
    <property type="component" value="Unassembled WGS sequence"/>
</dbReference>
<reference evidence="1 2" key="1">
    <citation type="submission" date="2016-10" db="EMBL/GenBank/DDBJ databases">
        <authorList>
            <person name="de Groot N.N."/>
        </authorList>
    </citation>
    <scope>NUCLEOTIDE SEQUENCE [LARGE SCALE GENOMIC DNA]</scope>
    <source>
        <strain evidence="1 2">DSM 25232</strain>
    </source>
</reference>
<dbReference type="AlphaFoldDB" id="A0A1H7FDN2"/>
<gene>
    <name evidence="1" type="ORF">SAMN04487910_0051</name>
</gene>
<dbReference type="RefSeq" id="WP_091403879.1">
    <property type="nucleotide sequence ID" value="NZ_FOAB01000001.1"/>
</dbReference>
<protein>
    <submittedName>
        <fullName evidence="1">Uncharacterized protein</fullName>
    </submittedName>
</protein>
<dbReference type="EMBL" id="FOAB01000001">
    <property type="protein sequence ID" value="SEK24079.1"/>
    <property type="molecule type" value="Genomic_DNA"/>
</dbReference>
<evidence type="ECO:0000313" key="1">
    <source>
        <dbReference type="EMBL" id="SEK24079.1"/>
    </source>
</evidence>
<evidence type="ECO:0000313" key="2">
    <source>
        <dbReference type="Proteomes" id="UP000198521"/>
    </source>
</evidence>
<keyword evidence="2" id="KW-1185">Reference proteome</keyword>
<name>A0A1H7FDN2_AQUAM</name>
<sequence length="220" mass="26008">MKILIVLFSIFCFSCKSQSISKEIDLQKQIPQDLIIDKVEKLNFDNDKELETIITASDDTYSQLYEFWFKKGELLRKIEYPWVSINYKWIIDIDHDDLHEIIRAQGYEDGINYGIYDTVDNNHKSLLFFTPIITDENFPNDLFWGYPWDIDSIIINEDKELLVSLDHSIEREDDYDLTVSQKTLPVIFFKGKSTQPNFKFEKHKANSVFLDLKKLISKTN</sequence>